<feature type="compositionally biased region" description="Polar residues" evidence="1">
    <location>
        <begin position="765"/>
        <end position="784"/>
    </location>
</feature>
<keyword evidence="3" id="KW-1185">Reference proteome</keyword>
<feature type="region of interest" description="Disordered" evidence="1">
    <location>
        <begin position="1"/>
        <end position="29"/>
    </location>
</feature>
<dbReference type="RefSeq" id="XP_029224761.1">
    <property type="nucleotide sequence ID" value="XM_029375125.1"/>
</dbReference>
<feature type="non-terminal residue" evidence="2">
    <location>
        <position position="1184"/>
    </location>
</feature>
<dbReference type="PROSITE" id="PS50096">
    <property type="entry name" value="IQ"/>
    <property type="match status" value="1"/>
</dbReference>
<dbReference type="OrthoDB" id="241982at2759"/>
<gene>
    <name evidence="2" type="ORF">Tco025E_08271</name>
</gene>
<feature type="region of interest" description="Disordered" evidence="1">
    <location>
        <begin position="900"/>
        <end position="928"/>
    </location>
</feature>
<evidence type="ECO:0000313" key="3">
    <source>
        <dbReference type="Proteomes" id="UP000284403"/>
    </source>
</evidence>
<protein>
    <submittedName>
        <fullName evidence="2">Uncharacterized protein</fullName>
    </submittedName>
</protein>
<dbReference type="GeneID" id="40321882"/>
<dbReference type="CDD" id="cd23767">
    <property type="entry name" value="IQCD"/>
    <property type="match status" value="1"/>
</dbReference>
<accession>A0A3R7NI73</accession>
<dbReference type="AlphaFoldDB" id="A0A3R7NI73"/>
<sequence length="1184" mass="132063">MTVAGQPQGSPQQSAGTANDNGVGAHAALPDLEGPFKEVVKRSLDEILQKRPAKPICFLVDQLLAKSDSHEVEQHDCVVGNNVHCTLKKACTRKNGAGVYQVPGLPLLQLDAPNAFELDAALRHLDALTPPTAEVVVFVEAPSPPTDLFFLKGVPYFTNVTEQLLLQRRRGAADDRLLNDDDGERVGSAKKVTGLLHDALKMGVTTLQEEVAAVATPASRFRVVELPVVQSNFMEVFDVIDVALGMRKHHWEARATAQAEVPSALLASFNPRMSRMTFSRIIAATLPLHEQVQRRRIASTLESNKARIRQLNYSYVTQYWREVLQRRDKRDQERAMLSSSTQRSRPPKQARSPMRKNPSVKKLKTNSNTVSAARAQRRENEDATFLRVTQQLQSQAAIRIQALYRGYRSRKKASISLPQRDPVADTACWVEDIPASLPALLRRSLQHLSATHGELFGNYVVSCPPSPRCFTVLKPSRKVLNKEMDNDVDSETESWEEETVILPLKRQAQPTPHFNALRRLMECELLSRCNTTEYALSIQEDCSGLSVLQRHAYDCYKSLVLNLMHIAFLELYHRGKLPVTVLGFSEYMQRLHRSVFGWLSAPHLFSRMSLRLPEDSALVPPVLCEKRVMETERVLLAKAHGGDALFARPYQIQAEQSATSTREEKSLEEVQPQFLSTMPPVGLESWWNCKDVYAAPAFLSELAWEAALSEASHNLRKGKVAWWSLQPDPAIYINGEPLVGVPRHELQEVQGRPRFDEHVVRIEETGQTSKTAPQKSPSDTSTGSPRGDHWRGSYRGVVDGCSTTVLEEKRTGEATANTHPPALGEASYVSTFGGSLLWEDFHLARLINQDRGLNAAGCLQIYSTVPLSGPYGIPMVHASQQPLVVSPRSEWRMPEGASLRDSVNTAGASGSVVRSSRQSRSQQRESWRRILDAPKKNASLADKYQMSWGDSRLTFSPRNSFLSTGSTSKHGRESPSNSLLLSEAETVDVVARRVAERVLEEGNFVHERPWITPVCGRTWVSVFEQFAAKCLSQLREGYSVVVAVNDPSQLMLFNALCLLKHAMQSPALTPEVPVDVMGFKFIPQKRPFLATASLLSDETTSRLAFMEGFYKCVDELVRHGDVSVAETQYVVLKVMQENSPAGLAFLNEIPTLMKNAEQETDPRLLVDGILAIVQRVELYCWLLL</sequence>
<name>A0A3R7NI73_9TRYP</name>
<proteinExistence type="predicted"/>
<feature type="region of interest" description="Disordered" evidence="1">
    <location>
        <begin position="330"/>
        <end position="382"/>
    </location>
</feature>
<feature type="compositionally biased region" description="Low complexity" evidence="1">
    <location>
        <begin position="911"/>
        <end position="921"/>
    </location>
</feature>
<evidence type="ECO:0000256" key="1">
    <source>
        <dbReference type="SAM" id="MobiDB-lite"/>
    </source>
</evidence>
<dbReference type="EMBL" id="MKKU01000744">
    <property type="protein sequence ID" value="RNF03003.1"/>
    <property type="molecule type" value="Genomic_DNA"/>
</dbReference>
<feature type="compositionally biased region" description="Low complexity" evidence="1">
    <location>
        <begin position="1"/>
        <end position="16"/>
    </location>
</feature>
<dbReference type="Proteomes" id="UP000284403">
    <property type="component" value="Unassembled WGS sequence"/>
</dbReference>
<comment type="caution">
    <text evidence="2">The sequence shown here is derived from an EMBL/GenBank/DDBJ whole genome shotgun (WGS) entry which is preliminary data.</text>
</comment>
<feature type="region of interest" description="Disordered" evidence="1">
    <location>
        <begin position="763"/>
        <end position="793"/>
    </location>
</feature>
<reference evidence="2 3" key="1">
    <citation type="journal article" date="2018" name="BMC Genomics">
        <title>Genomic comparison of Trypanosoma conorhini and Trypanosoma rangeli to Trypanosoma cruzi strains of high and low virulence.</title>
        <authorList>
            <person name="Bradwell K.R."/>
            <person name="Koparde V.N."/>
            <person name="Matveyev A.V."/>
            <person name="Serrano M.G."/>
            <person name="Alves J.M."/>
            <person name="Parikh H."/>
            <person name="Huang B."/>
            <person name="Lee V."/>
            <person name="Espinosa-Alvarez O."/>
            <person name="Ortiz P.A."/>
            <person name="Costa-Martins A.G."/>
            <person name="Teixeira M.M."/>
            <person name="Buck G.A."/>
        </authorList>
    </citation>
    <scope>NUCLEOTIDE SEQUENCE [LARGE SCALE GENOMIC DNA]</scope>
    <source>
        <strain evidence="2 3">025E</strain>
    </source>
</reference>
<evidence type="ECO:0000313" key="2">
    <source>
        <dbReference type="EMBL" id="RNF03003.1"/>
    </source>
</evidence>
<organism evidence="2 3">
    <name type="scientific">Trypanosoma conorhini</name>
    <dbReference type="NCBI Taxonomy" id="83891"/>
    <lineage>
        <taxon>Eukaryota</taxon>
        <taxon>Discoba</taxon>
        <taxon>Euglenozoa</taxon>
        <taxon>Kinetoplastea</taxon>
        <taxon>Metakinetoplastina</taxon>
        <taxon>Trypanosomatida</taxon>
        <taxon>Trypanosomatidae</taxon>
        <taxon>Trypanosoma</taxon>
    </lineage>
</organism>